<dbReference type="Pfam" id="PF00440">
    <property type="entry name" value="TetR_N"/>
    <property type="match status" value="1"/>
</dbReference>
<evidence type="ECO:0000313" key="6">
    <source>
        <dbReference type="EMBL" id="WED64975.1"/>
    </source>
</evidence>
<dbReference type="PROSITE" id="PS50977">
    <property type="entry name" value="HTH_TETR_2"/>
    <property type="match status" value="1"/>
</dbReference>
<dbReference type="Proteomes" id="UP001218638">
    <property type="component" value="Chromosome"/>
</dbReference>
<dbReference type="InterPro" id="IPR001647">
    <property type="entry name" value="HTH_TetR"/>
</dbReference>
<feature type="DNA-binding region" description="H-T-H motif" evidence="4">
    <location>
        <begin position="17"/>
        <end position="36"/>
    </location>
</feature>
<dbReference type="Gene3D" id="1.10.357.10">
    <property type="entry name" value="Tetracycline Repressor, domain 2"/>
    <property type="match status" value="1"/>
</dbReference>
<reference evidence="6" key="1">
    <citation type="submission" date="2023-03" db="EMBL/GenBank/DDBJ databases">
        <title>Lomoglobus Profundus gen. nov., sp. nov., a novel member of the phylum Verrucomicrobia, isolated from deep-marine sediment of South China Sea.</title>
        <authorList>
            <person name="Ahmad T."/>
            <person name="Ishaq S.E."/>
            <person name="Wang F."/>
        </authorList>
    </citation>
    <scope>NUCLEOTIDE SEQUENCE</scope>
    <source>
        <strain evidence="6">LMO-M01</strain>
    </source>
</reference>
<dbReference type="RefSeq" id="WP_330928319.1">
    <property type="nucleotide sequence ID" value="NZ_CP119075.1"/>
</dbReference>
<gene>
    <name evidence="6" type="ORF">PXH66_21720</name>
</gene>
<dbReference type="EMBL" id="CP119075">
    <property type="protein sequence ID" value="WED64975.1"/>
    <property type="molecule type" value="Genomic_DNA"/>
</dbReference>
<keyword evidence="2 4" id="KW-0238">DNA-binding</keyword>
<evidence type="ECO:0000313" key="7">
    <source>
        <dbReference type="Proteomes" id="UP001218638"/>
    </source>
</evidence>
<dbReference type="AlphaFoldDB" id="A0AAE9ZXW2"/>
<dbReference type="SUPFAM" id="SSF48498">
    <property type="entry name" value="Tetracyclin repressor-like, C-terminal domain"/>
    <property type="match status" value="1"/>
</dbReference>
<name>A0AAE9ZXW2_9BACT</name>
<dbReference type="PANTHER" id="PTHR47506">
    <property type="entry name" value="TRANSCRIPTIONAL REGULATORY PROTEIN"/>
    <property type="match status" value="1"/>
</dbReference>
<dbReference type="KEGG" id="slom:PXH66_21720"/>
<dbReference type="Pfam" id="PF16925">
    <property type="entry name" value="TetR_C_13"/>
    <property type="match status" value="1"/>
</dbReference>
<feature type="domain" description="HTH tetR-type" evidence="5">
    <location>
        <begin position="1"/>
        <end position="54"/>
    </location>
</feature>
<dbReference type="InterPro" id="IPR009057">
    <property type="entry name" value="Homeodomain-like_sf"/>
</dbReference>
<evidence type="ECO:0000256" key="1">
    <source>
        <dbReference type="ARBA" id="ARBA00023015"/>
    </source>
</evidence>
<proteinExistence type="predicted"/>
<evidence type="ECO:0000259" key="5">
    <source>
        <dbReference type="PROSITE" id="PS50977"/>
    </source>
</evidence>
<sequence length="177" mass="19388">MDTAFALFYREGYHAVGIDKILRTAGLAKMTLYHHFKSKEDLIVAVLERRGREISSRREQALKEAGTSPRKRLEALFIAYEAWFKSSGFSGCAFIRAIGEYPDAASPVHQAATAVKRELIATLTEILGDLKVQDPTRLAHQIYLLVEGAIVSAHTFSDPGAAAQARDAALTLVAASR</sequence>
<keyword evidence="7" id="KW-1185">Reference proteome</keyword>
<evidence type="ECO:0000256" key="3">
    <source>
        <dbReference type="ARBA" id="ARBA00023163"/>
    </source>
</evidence>
<evidence type="ECO:0000256" key="4">
    <source>
        <dbReference type="PROSITE-ProRule" id="PRU00335"/>
    </source>
</evidence>
<accession>A0AAE9ZXW2</accession>
<organism evidence="6 7">
    <name type="scientific">Synoicihabitans lomoniglobus</name>
    <dbReference type="NCBI Taxonomy" id="2909285"/>
    <lineage>
        <taxon>Bacteria</taxon>
        <taxon>Pseudomonadati</taxon>
        <taxon>Verrucomicrobiota</taxon>
        <taxon>Opitutia</taxon>
        <taxon>Opitutales</taxon>
        <taxon>Opitutaceae</taxon>
        <taxon>Synoicihabitans</taxon>
    </lineage>
</organism>
<protein>
    <submittedName>
        <fullName evidence="6">TetR/AcrR family transcriptional regulator</fullName>
    </submittedName>
</protein>
<keyword evidence="1" id="KW-0805">Transcription regulation</keyword>
<dbReference type="InterPro" id="IPR011075">
    <property type="entry name" value="TetR_C"/>
</dbReference>
<dbReference type="GO" id="GO:0003677">
    <property type="term" value="F:DNA binding"/>
    <property type="evidence" value="ECO:0007669"/>
    <property type="project" value="UniProtKB-UniRule"/>
</dbReference>
<dbReference type="PANTHER" id="PTHR47506:SF1">
    <property type="entry name" value="HTH-TYPE TRANSCRIPTIONAL REGULATOR YJDC"/>
    <property type="match status" value="1"/>
</dbReference>
<dbReference type="SUPFAM" id="SSF46689">
    <property type="entry name" value="Homeodomain-like"/>
    <property type="match status" value="1"/>
</dbReference>
<dbReference type="InterPro" id="IPR036271">
    <property type="entry name" value="Tet_transcr_reg_TetR-rel_C_sf"/>
</dbReference>
<keyword evidence="3" id="KW-0804">Transcription</keyword>
<evidence type="ECO:0000256" key="2">
    <source>
        <dbReference type="ARBA" id="ARBA00023125"/>
    </source>
</evidence>